<comment type="caution">
    <text evidence="1">The sequence shown here is derived from an EMBL/GenBank/DDBJ whole genome shotgun (WGS) entry which is preliminary data.</text>
</comment>
<organism evidence="1 2">
    <name type="scientific">Acorus gramineus</name>
    <name type="common">Dwarf sweet flag</name>
    <dbReference type="NCBI Taxonomy" id="55184"/>
    <lineage>
        <taxon>Eukaryota</taxon>
        <taxon>Viridiplantae</taxon>
        <taxon>Streptophyta</taxon>
        <taxon>Embryophyta</taxon>
        <taxon>Tracheophyta</taxon>
        <taxon>Spermatophyta</taxon>
        <taxon>Magnoliopsida</taxon>
        <taxon>Liliopsida</taxon>
        <taxon>Acoraceae</taxon>
        <taxon>Acorus</taxon>
    </lineage>
</organism>
<dbReference type="EMBL" id="JAUJYN010000011">
    <property type="protein sequence ID" value="KAK1261032.1"/>
    <property type="molecule type" value="Genomic_DNA"/>
</dbReference>
<evidence type="ECO:0000313" key="2">
    <source>
        <dbReference type="Proteomes" id="UP001179952"/>
    </source>
</evidence>
<accession>A0AAV9AA86</accession>
<protein>
    <submittedName>
        <fullName evidence="1">Uncharacterized protein</fullName>
    </submittedName>
</protein>
<reference evidence="1" key="1">
    <citation type="journal article" date="2023" name="Nat. Commun.">
        <title>Diploid and tetraploid genomes of Acorus and the evolution of monocots.</title>
        <authorList>
            <person name="Ma L."/>
            <person name="Liu K.W."/>
            <person name="Li Z."/>
            <person name="Hsiao Y.Y."/>
            <person name="Qi Y."/>
            <person name="Fu T."/>
            <person name="Tang G.D."/>
            <person name="Zhang D."/>
            <person name="Sun W.H."/>
            <person name="Liu D.K."/>
            <person name="Li Y."/>
            <person name="Chen G.Z."/>
            <person name="Liu X.D."/>
            <person name="Liao X.Y."/>
            <person name="Jiang Y.T."/>
            <person name="Yu X."/>
            <person name="Hao Y."/>
            <person name="Huang J."/>
            <person name="Zhao X.W."/>
            <person name="Ke S."/>
            <person name="Chen Y.Y."/>
            <person name="Wu W.L."/>
            <person name="Hsu J.L."/>
            <person name="Lin Y.F."/>
            <person name="Huang M.D."/>
            <person name="Li C.Y."/>
            <person name="Huang L."/>
            <person name="Wang Z.W."/>
            <person name="Zhao X."/>
            <person name="Zhong W.Y."/>
            <person name="Peng D.H."/>
            <person name="Ahmad S."/>
            <person name="Lan S."/>
            <person name="Zhang J.S."/>
            <person name="Tsai W.C."/>
            <person name="Van de Peer Y."/>
            <person name="Liu Z.J."/>
        </authorList>
    </citation>
    <scope>NUCLEOTIDE SEQUENCE</scope>
    <source>
        <strain evidence="1">SCP</strain>
    </source>
</reference>
<dbReference type="AlphaFoldDB" id="A0AAV9AA86"/>
<sequence>MERCDLRPPLGTDSLVFAKMQNICSDQSCLFVFVPLPLLFRSSKKLHIKQ</sequence>
<evidence type="ECO:0000313" key="1">
    <source>
        <dbReference type="EMBL" id="KAK1261032.1"/>
    </source>
</evidence>
<dbReference type="Proteomes" id="UP001179952">
    <property type="component" value="Unassembled WGS sequence"/>
</dbReference>
<reference evidence="1" key="2">
    <citation type="submission" date="2023-06" db="EMBL/GenBank/DDBJ databases">
        <authorList>
            <person name="Ma L."/>
            <person name="Liu K.-W."/>
            <person name="Li Z."/>
            <person name="Hsiao Y.-Y."/>
            <person name="Qi Y."/>
            <person name="Fu T."/>
            <person name="Tang G."/>
            <person name="Zhang D."/>
            <person name="Sun W.-H."/>
            <person name="Liu D.-K."/>
            <person name="Li Y."/>
            <person name="Chen G.-Z."/>
            <person name="Liu X.-D."/>
            <person name="Liao X.-Y."/>
            <person name="Jiang Y.-T."/>
            <person name="Yu X."/>
            <person name="Hao Y."/>
            <person name="Huang J."/>
            <person name="Zhao X.-W."/>
            <person name="Ke S."/>
            <person name="Chen Y.-Y."/>
            <person name="Wu W.-L."/>
            <person name="Hsu J.-L."/>
            <person name="Lin Y.-F."/>
            <person name="Huang M.-D."/>
            <person name="Li C.-Y."/>
            <person name="Huang L."/>
            <person name="Wang Z.-W."/>
            <person name="Zhao X."/>
            <person name="Zhong W.-Y."/>
            <person name="Peng D.-H."/>
            <person name="Ahmad S."/>
            <person name="Lan S."/>
            <person name="Zhang J.-S."/>
            <person name="Tsai W.-C."/>
            <person name="Van De Peer Y."/>
            <person name="Liu Z.-J."/>
        </authorList>
    </citation>
    <scope>NUCLEOTIDE SEQUENCE</scope>
    <source>
        <strain evidence="1">SCP</strain>
        <tissue evidence="1">Leaves</tissue>
    </source>
</reference>
<gene>
    <name evidence="1" type="ORF">QJS04_geneDACA023029</name>
</gene>
<proteinExistence type="predicted"/>
<name>A0AAV9AA86_ACOGR</name>
<keyword evidence="2" id="KW-1185">Reference proteome</keyword>